<feature type="coiled-coil region" evidence="6">
    <location>
        <begin position="32"/>
        <end position="89"/>
    </location>
</feature>
<dbReference type="Proteomes" id="UP000249393">
    <property type="component" value="Unassembled WGS sequence"/>
</dbReference>
<evidence type="ECO:0000256" key="5">
    <source>
        <dbReference type="ARBA" id="ARBA00023172"/>
    </source>
</evidence>
<gene>
    <name evidence="7" type="ORF">DI526_19115</name>
</gene>
<dbReference type="AlphaFoldDB" id="A0A2W5UXK1"/>
<dbReference type="PANTHER" id="PTHR30563">
    <property type="entry name" value="DNA RECOMBINATION PROTEIN RMUC"/>
    <property type="match status" value="1"/>
</dbReference>
<dbReference type="RefSeq" id="WP_304281361.1">
    <property type="nucleotide sequence ID" value="NZ_QFQZ01000080.1"/>
</dbReference>
<keyword evidence="5" id="KW-0233">DNA recombination</keyword>
<dbReference type="Pfam" id="PF02646">
    <property type="entry name" value="RmuC"/>
    <property type="match status" value="1"/>
</dbReference>
<dbReference type="PANTHER" id="PTHR30563:SF0">
    <property type="entry name" value="DNA RECOMBINATION PROTEIN RMUC"/>
    <property type="match status" value="1"/>
</dbReference>
<comment type="caution">
    <text evidence="7">The sequence shown here is derived from an EMBL/GenBank/DDBJ whole genome shotgun (WGS) entry which is preliminary data.</text>
</comment>
<comment type="similarity">
    <text evidence="2">Belongs to the RmuC family.</text>
</comment>
<evidence type="ECO:0000256" key="2">
    <source>
        <dbReference type="ARBA" id="ARBA00009840"/>
    </source>
</evidence>
<proteinExistence type="inferred from homology"/>
<evidence type="ECO:0000256" key="6">
    <source>
        <dbReference type="SAM" id="Coils"/>
    </source>
</evidence>
<dbReference type="InterPro" id="IPR003798">
    <property type="entry name" value="DNA_recombination_RmuC"/>
</dbReference>
<comment type="function">
    <text evidence="1">Involved in DNA recombination.</text>
</comment>
<dbReference type="EMBL" id="QFQZ01000080">
    <property type="protein sequence ID" value="PZR31642.1"/>
    <property type="molecule type" value="Genomic_DNA"/>
</dbReference>
<evidence type="ECO:0000256" key="3">
    <source>
        <dbReference type="ARBA" id="ARBA00021840"/>
    </source>
</evidence>
<accession>A0A2W5UXK1</accession>
<protein>
    <recommendedName>
        <fullName evidence="3">DNA recombination protein RmuC homolog</fullName>
    </recommendedName>
</protein>
<keyword evidence="4 6" id="KW-0175">Coiled coil</keyword>
<organism evidence="7 8">
    <name type="scientific">Caulobacter segnis</name>
    <dbReference type="NCBI Taxonomy" id="88688"/>
    <lineage>
        <taxon>Bacteria</taxon>
        <taxon>Pseudomonadati</taxon>
        <taxon>Pseudomonadota</taxon>
        <taxon>Alphaproteobacteria</taxon>
        <taxon>Caulobacterales</taxon>
        <taxon>Caulobacteraceae</taxon>
        <taxon>Caulobacter</taxon>
    </lineage>
</organism>
<sequence length="424" mass="46044">MNFADPYPILALVFALAALALGLWAVTAQRRAAKAEAESWLLNERLAQAEERHRLLEDQSATQIELIKAQAAQSANAIAEQLIKRADENAKSRERLAEARLEAQLKPVADTLAKFEAQVTAVEKARAEETGGLKAQITALLEASTATQAEARKLSAALRRGAGVQGRWGEQMLRNVLEMAGLKHGVDFTEQVQLDSGRLRPDVIVRMPRNAAFVIDAKCSLTAYLEAQDAGDEIAREAAYVRHAASLRTHIQQLSAKAYWDALDVSPDFVTMFVPGDGILAAALERAPELMTEAMEKRVIITTPSTLFALCKAVAYGWRVEDQAKNAVEVAALGRELYKRIADMGGHVAGVGRSLSAAVDKYNAFVGSLESRVLPKAREFEKLKVEHGGKPMDELDAIDTAVRPVTKLEVGQSPTLTLGNDTPT</sequence>
<evidence type="ECO:0000313" key="7">
    <source>
        <dbReference type="EMBL" id="PZR31642.1"/>
    </source>
</evidence>
<name>A0A2W5UXK1_9CAUL</name>
<evidence type="ECO:0000313" key="8">
    <source>
        <dbReference type="Proteomes" id="UP000249393"/>
    </source>
</evidence>
<evidence type="ECO:0000256" key="4">
    <source>
        <dbReference type="ARBA" id="ARBA00023054"/>
    </source>
</evidence>
<evidence type="ECO:0000256" key="1">
    <source>
        <dbReference type="ARBA" id="ARBA00003416"/>
    </source>
</evidence>
<dbReference type="GO" id="GO:0006310">
    <property type="term" value="P:DNA recombination"/>
    <property type="evidence" value="ECO:0007669"/>
    <property type="project" value="UniProtKB-KW"/>
</dbReference>
<reference evidence="7 8" key="1">
    <citation type="submission" date="2017-08" db="EMBL/GenBank/DDBJ databases">
        <title>Infants hospitalized years apart are colonized by the same room-sourced microbial strains.</title>
        <authorList>
            <person name="Brooks B."/>
            <person name="Olm M.R."/>
            <person name="Firek B.A."/>
            <person name="Baker R."/>
            <person name="Thomas B.C."/>
            <person name="Morowitz M.J."/>
            <person name="Banfield J.F."/>
        </authorList>
    </citation>
    <scope>NUCLEOTIDE SEQUENCE [LARGE SCALE GENOMIC DNA]</scope>
    <source>
        <strain evidence="7">S2_003_000_R2_4</strain>
    </source>
</reference>